<proteinExistence type="predicted"/>
<evidence type="ECO:0000256" key="1">
    <source>
        <dbReference type="SAM" id="MobiDB-lite"/>
    </source>
</evidence>
<feature type="compositionally biased region" description="Low complexity" evidence="1">
    <location>
        <begin position="12"/>
        <end position="24"/>
    </location>
</feature>
<evidence type="ECO:0000313" key="3">
    <source>
        <dbReference type="Proteomes" id="UP000016936"/>
    </source>
</evidence>
<feature type="compositionally biased region" description="Polar residues" evidence="1">
    <location>
        <begin position="63"/>
        <end position="79"/>
    </location>
</feature>
<protein>
    <submittedName>
        <fullName evidence="2">Uncharacterized protein</fullName>
    </submittedName>
</protein>
<reference evidence="2 3" key="1">
    <citation type="journal article" date="2012" name="PLoS Pathog.">
        <title>Diverse lifestyles and strategies of plant pathogenesis encoded in the genomes of eighteen Dothideomycetes fungi.</title>
        <authorList>
            <person name="Ohm R.A."/>
            <person name="Feau N."/>
            <person name="Henrissat B."/>
            <person name="Schoch C.L."/>
            <person name="Horwitz B.A."/>
            <person name="Barry K.W."/>
            <person name="Condon B.J."/>
            <person name="Copeland A.C."/>
            <person name="Dhillon B."/>
            <person name="Glaser F."/>
            <person name="Hesse C.N."/>
            <person name="Kosti I."/>
            <person name="LaButti K."/>
            <person name="Lindquist E.A."/>
            <person name="Lucas S."/>
            <person name="Salamov A.A."/>
            <person name="Bradshaw R.E."/>
            <person name="Ciuffetti L."/>
            <person name="Hamelin R.C."/>
            <person name="Kema G.H.J."/>
            <person name="Lawrence C."/>
            <person name="Scott J.A."/>
            <person name="Spatafora J.W."/>
            <person name="Turgeon B.G."/>
            <person name="de Wit P.J.G.M."/>
            <person name="Zhong S."/>
            <person name="Goodwin S.B."/>
            <person name="Grigoriev I.V."/>
        </authorList>
    </citation>
    <scope>NUCLEOTIDE SEQUENCE [LARGE SCALE GENOMIC DNA]</scope>
    <source>
        <strain evidence="3">C5 / ATCC 48332 / race O</strain>
    </source>
</reference>
<organism evidence="2 3">
    <name type="scientific">Cochliobolus heterostrophus (strain C5 / ATCC 48332 / race O)</name>
    <name type="common">Southern corn leaf blight fungus</name>
    <name type="synonym">Bipolaris maydis</name>
    <dbReference type="NCBI Taxonomy" id="701091"/>
    <lineage>
        <taxon>Eukaryota</taxon>
        <taxon>Fungi</taxon>
        <taxon>Dikarya</taxon>
        <taxon>Ascomycota</taxon>
        <taxon>Pezizomycotina</taxon>
        <taxon>Dothideomycetes</taxon>
        <taxon>Pleosporomycetidae</taxon>
        <taxon>Pleosporales</taxon>
        <taxon>Pleosporineae</taxon>
        <taxon>Pleosporaceae</taxon>
        <taxon>Bipolaris</taxon>
    </lineage>
</organism>
<dbReference type="Proteomes" id="UP000016936">
    <property type="component" value="Unassembled WGS sequence"/>
</dbReference>
<name>M2SM29_COCH5</name>
<keyword evidence="3" id="KW-1185">Reference proteome</keyword>
<accession>M2SM29</accession>
<sequence length="112" mass="12306">MEKPCVPPSKPSTPSFSSNSVPTPQNAMHIDVKRKENEDPTEDDGVRQGRQIECTATRKKGRTTSPKRTNKSKQLTTYATMHPESASGQITLRKSASAEPQPHPPTLSFKSC</sequence>
<reference evidence="3" key="2">
    <citation type="journal article" date="2013" name="PLoS Genet.">
        <title>Comparative genome structure, secondary metabolite, and effector coding capacity across Cochliobolus pathogens.</title>
        <authorList>
            <person name="Condon B.J."/>
            <person name="Leng Y."/>
            <person name="Wu D."/>
            <person name="Bushley K.E."/>
            <person name="Ohm R.A."/>
            <person name="Otillar R."/>
            <person name="Martin J."/>
            <person name="Schackwitz W."/>
            <person name="Grimwood J."/>
            <person name="MohdZainudin N."/>
            <person name="Xue C."/>
            <person name="Wang R."/>
            <person name="Manning V.A."/>
            <person name="Dhillon B."/>
            <person name="Tu Z.J."/>
            <person name="Steffenson B.J."/>
            <person name="Salamov A."/>
            <person name="Sun H."/>
            <person name="Lowry S."/>
            <person name="LaButti K."/>
            <person name="Han J."/>
            <person name="Copeland A."/>
            <person name="Lindquist E."/>
            <person name="Barry K."/>
            <person name="Schmutz J."/>
            <person name="Baker S.E."/>
            <person name="Ciuffetti L.M."/>
            <person name="Grigoriev I.V."/>
            <person name="Zhong S."/>
            <person name="Turgeon B.G."/>
        </authorList>
    </citation>
    <scope>NUCLEOTIDE SEQUENCE [LARGE SCALE GENOMIC DNA]</scope>
    <source>
        <strain evidence="3">C5 / ATCC 48332 / race O</strain>
    </source>
</reference>
<feature type="compositionally biased region" description="Pro residues" evidence="1">
    <location>
        <begin position="1"/>
        <end position="11"/>
    </location>
</feature>
<gene>
    <name evidence="2" type="ORF">COCHEDRAFT_1160668</name>
</gene>
<dbReference type="EMBL" id="KB445585">
    <property type="protein sequence ID" value="EMD86365.1"/>
    <property type="molecule type" value="Genomic_DNA"/>
</dbReference>
<dbReference type="AlphaFoldDB" id="M2SM29"/>
<evidence type="ECO:0000313" key="2">
    <source>
        <dbReference type="EMBL" id="EMD86365.1"/>
    </source>
</evidence>
<feature type="region of interest" description="Disordered" evidence="1">
    <location>
        <begin position="1"/>
        <end position="112"/>
    </location>
</feature>
<dbReference type="HOGENOM" id="CLU_2145620_0_0_1"/>